<evidence type="ECO:0000313" key="3">
    <source>
        <dbReference type="Proteomes" id="UP001201701"/>
    </source>
</evidence>
<dbReference type="PANTHER" id="PTHR38590:SF1">
    <property type="entry name" value="BLL0828 PROTEIN"/>
    <property type="match status" value="1"/>
</dbReference>
<reference evidence="2 3" key="1">
    <citation type="submission" date="2022-02" db="EMBL/GenBank/DDBJ databases">
        <title>Draft genome sequence of Mezorhizobium retamae strain IRAMC:0171 isolated from Retama raetam nodules.</title>
        <authorList>
            <person name="Bengaied R."/>
            <person name="Sbissi I."/>
            <person name="Huber K."/>
            <person name="Ghodbane F."/>
            <person name="Nouioui I."/>
            <person name="Tarhouni M."/>
            <person name="Gtari M."/>
        </authorList>
    </citation>
    <scope>NUCLEOTIDE SEQUENCE [LARGE SCALE GENOMIC DNA]</scope>
    <source>
        <strain evidence="2 3">IRAMC:0171</strain>
    </source>
</reference>
<dbReference type="InterPro" id="IPR011335">
    <property type="entry name" value="Restrct_endonuc-II-like"/>
</dbReference>
<dbReference type="PANTHER" id="PTHR38590">
    <property type="entry name" value="BLL0828 PROTEIN"/>
    <property type="match status" value="1"/>
</dbReference>
<dbReference type="CDD" id="cd01038">
    <property type="entry name" value="Endonuclease_DUF559"/>
    <property type="match status" value="1"/>
</dbReference>
<dbReference type="RefSeq" id="WP_239366262.1">
    <property type="nucleotide sequence ID" value="NZ_JAKREW010000012.1"/>
</dbReference>
<dbReference type="EMBL" id="JAKREW010000012">
    <property type="protein sequence ID" value="MCG7506174.1"/>
    <property type="molecule type" value="Genomic_DNA"/>
</dbReference>
<keyword evidence="2" id="KW-0378">Hydrolase</keyword>
<dbReference type="InterPro" id="IPR007569">
    <property type="entry name" value="DUF559"/>
</dbReference>
<gene>
    <name evidence="2" type="ORF">L4923_14205</name>
</gene>
<dbReference type="SUPFAM" id="SSF52980">
    <property type="entry name" value="Restriction endonuclease-like"/>
    <property type="match status" value="1"/>
</dbReference>
<dbReference type="InterPro" id="IPR047216">
    <property type="entry name" value="Endonuclease_DUF559_bact"/>
</dbReference>
<dbReference type="GO" id="GO:0004519">
    <property type="term" value="F:endonuclease activity"/>
    <property type="evidence" value="ECO:0007669"/>
    <property type="project" value="UniProtKB-KW"/>
</dbReference>
<keyword evidence="3" id="KW-1185">Reference proteome</keyword>
<dbReference type="Pfam" id="PF04480">
    <property type="entry name" value="DUF559"/>
    <property type="match status" value="1"/>
</dbReference>
<protein>
    <submittedName>
        <fullName evidence="2">Endonuclease domain-containing protein</fullName>
    </submittedName>
</protein>
<keyword evidence="2" id="KW-0540">Nuclease</keyword>
<proteinExistence type="predicted"/>
<comment type="caution">
    <text evidence="2">The sequence shown here is derived from an EMBL/GenBank/DDBJ whole genome shotgun (WGS) entry which is preliminary data.</text>
</comment>
<dbReference type="Gene3D" id="3.40.960.10">
    <property type="entry name" value="VSR Endonuclease"/>
    <property type="match status" value="1"/>
</dbReference>
<evidence type="ECO:0000313" key="2">
    <source>
        <dbReference type="EMBL" id="MCG7506174.1"/>
    </source>
</evidence>
<evidence type="ECO:0000259" key="1">
    <source>
        <dbReference type="Pfam" id="PF04480"/>
    </source>
</evidence>
<organism evidence="2 3">
    <name type="scientific">Mesorhizobium retamae</name>
    <dbReference type="NCBI Taxonomy" id="2912854"/>
    <lineage>
        <taxon>Bacteria</taxon>
        <taxon>Pseudomonadati</taxon>
        <taxon>Pseudomonadota</taxon>
        <taxon>Alphaproteobacteria</taxon>
        <taxon>Hyphomicrobiales</taxon>
        <taxon>Phyllobacteriaceae</taxon>
        <taxon>Mesorhizobium</taxon>
    </lineage>
</organism>
<sequence>MPVGSYVADFLCANAMLIVEVDGSQHADSVHDGQRALALNALGFRVLRFWNDEVLREMNAVCDTIIAYAADKSLEPWR</sequence>
<feature type="domain" description="DUF559" evidence="1">
    <location>
        <begin position="2"/>
        <end position="67"/>
    </location>
</feature>
<accession>A0ABS9QHR2</accession>
<dbReference type="Proteomes" id="UP001201701">
    <property type="component" value="Unassembled WGS sequence"/>
</dbReference>
<keyword evidence="2" id="KW-0255">Endonuclease</keyword>
<name>A0ABS9QHR2_9HYPH</name>